<dbReference type="PATRIC" id="fig|742738.3.peg.935"/>
<gene>
    <name evidence="2" type="ORF">HMPREF9460_00906</name>
</gene>
<dbReference type="RefSeq" id="WP_044939526.1">
    <property type="nucleotide sequence ID" value="NZ_KN174162.1"/>
</dbReference>
<dbReference type="AlphaFoldDB" id="A0A096CP35"/>
<organism evidence="2 3">
    <name type="scientific">Flavonifractor plautii 1_3_50AFAA</name>
    <dbReference type="NCBI Taxonomy" id="742738"/>
    <lineage>
        <taxon>Bacteria</taxon>
        <taxon>Bacillati</taxon>
        <taxon>Bacillota</taxon>
        <taxon>Clostridia</taxon>
        <taxon>Eubacteriales</taxon>
        <taxon>Oscillospiraceae</taxon>
        <taxon>Flavonifractor</taxon>
    </lineage>
</organism>
<keyword evidence="1" id="KW-0472">Membrane</keyword>
<name>A0A096CP35_FLAPL</name>
<dbReference type="Proteomes" id="UP000029585">
    <property type="component" value="Unassembled WGS sequence"/>
</dbReference>
<dbReference type="HOGENOM" id="CLU_755871_0_0_9"/>
<feature type="transmembrane region" description="Helical" evidence="1">
    <location>
        <begin position="38"/>
        <end position="56"/>
    </location>
</feature>
<keyword evidence="1" id="KW-0812">Transmembrane</keyword>
<keyword evidence="3" id="KW-1185">Reference proteome</keyword>
<accession>A0A096CP35</accession>
<proteinExistence type="predicted"/>
<evidence type="ECO:0000256" key="1">
    <source>
        <dbReference type="SAM" id="Phobius"/>
    </source>
</evidence>
<evidence type="ECO:0000313" key="3">
    <source>
        <dbReference type="Proteomes" id="UP000029585"/>
    </source>
</evidence>
<reference evidence="2 3" key="1">
    <citation type="submission" date="2011-08" db="EMBL/GenBank/DDBJ databases">
        <title>The Genome Sequence of Clostridium orbiscindens 1_3_50AFAA.</title>
        <authorList>
            <consortium name="The Broad Institute Genome Sequencing Platform"/>
            <person name="Earl A."/>
            <person name="Ward D."/>
            <person name="Feldgarden M."/>
            <person name="Gevers D."/>
            <person name="Daigneault M."/>
            <person name="Strauss J."/>
            <person name="Allen-Vercoe E."/>
            <person name="Young S.K."/>
            <person name="Zeng Q."/>
            <person name="Gargeya S."/>
            <person name="Fitzgerald M."/>
            <person name="Haas B."/>
            <person name="Abouelleil A."/>
            <person name="Alvarado L."/>
            <person name="Arachchi H.M."/>
            <person name="Berlin A."/>
            <person name="Brown A."/>
            <person name="Chapman S.B."/>
            <person name="Chen Z."/>
            <person name="Dunbar C."/>
            <person name="Freedman E."/>
            <person name="Gearin G."/>
            <person name="Gellesch M."/>
            <person name="Goldberg J."/>
            <person name="Griggs A."/>
            <person name="Gujja S."/>
            <person name="Heiman D."/>
            <person name="Howarth C."/>
            <person name="Larson L."/>
            <person name="Lui A."/>
            <person name="MacDonald P.J.P."/>
            <person name="Montmayeur A."/>
            <person name="Murphy C."/>
            <person name="Neiman D."/>
            <person name="Pearson M."/>
            <person name="Priest M."/>
            <person name="Roberts A."/>
            <person name="Saif S."/>
            <person name="Shea T."/>
            <person name="Shenoy N."/>
            <person name="Sisk P."/>
            <person name="Stolte C."/>
            <person name="Sykes S."/>
            <person name="Wortman J."/>
            <person name="Nusbaum C."/>
            <person name="Birren B."/>
        </authorList>
    </citation>
    <scope>NUCLEOTIDE SEQUENCE [LARGE SCALE GENOMIC DNA]</scope>
    <source>
        <strain evidence="2 3">1_3_50AFAA</strain>
    </source>
</reference>
<protein>
    <submittedName>
        <fullName evidence="2">Uncharacterized protein</fullName>
    </submittedName>
</protein>
<evidence type="ECO:0000313" key="2">
    <source>
        <dbReference type="EMBL" id="KGF56562.1"/>
    </source>
</evidence>
<dbReference type="eggNOG" id="ENOG5030CNM">
    <property type="taxonomic scope" value="Bacteria"/>
</dbReference>
<sequence>MIQTSEGNLPQGLDTAIHTGLERGRRTVARRARVRRGAVRSALCLALVLGLFAGGVNASPAFAAAMEELPILGRLVQVFRVNAPSVDGGQTAAGGRAALTMEREGDTEWLTLRYEQSSAGRYHAEFASFPKTVTLTLPGTERVEILSELSRAQDTSQYIKSVYTAEGWVDSAAVVQLELESDADVQLREYQEPGSIVIRLTPAENRLDTIYSLRTLSADSPEALRAMAAPEEGARLLRDDAGRLFVELGQYDTREKAERAAGDRGAAGLIVERRTGNNVPVCYETEEAYQSAVLLDGYNELLQTTVEVEPILAFLEEHLAGASAEVQDTMLRGLTGFLDGNEAGLDWERIAACYAMAGQTLPEKFQ</sequence>
<keyword evidence="1" id="KW-1133">Transmembrane helix</keyword>
<dbReference type="EMBL" id="ADLO01000038">
    <property type="protein sequence ID" value="KGF56562.1"/>
    <property type="molecule type" value="Genomic_DNA"/>
</dbReference>
<comment type="caution">
    <text evidence="2">The sequence shown here is derived from an EMBL/GenBank/DDBJ whole genome shotgun (WGS) entry which is preliminary data.</text>
</comment>